<dbReference type="EMBL" id="JAOVQO010000016">
    <property type="protein sequence ID" value="MCU9849638.1"/>
    <property type="molecule type" value="Genomic_DNA"/>
</dbReference>
<proteinExistence type="predicted"/>
<sequence>MAEIMAFGDSLTWGSRPDGLGRHAAEDRWPNVLAAGLEGVRVAAEGLRGRSTAYDRQSASCDMNGARILPVLLHSHAPLDAVVVMLGSNDIWEDHPVWRVRDGLMRVVEVIQHHAYRLPAPHRPDVLLVAPPAMVACADPDVTPSKIAASEAYAEVVQRVAEAHALPWFDAGTVARASVLDGVHLDAEATRAVGRALRAPVATLLSARETR</sequence>
<dbReference type="Pfam" id="PF13472">
    <property type="entry name" value="Lipase_GDSL_2"/>
    <property type="match status" value="1"/>
</dbReference>
<protein>
    <submittedName>
        <fullName evidence="2">GDSL-type esterase/lipase family protein</fullName>
    </submittedName>
</protein>
<evidence type="ECO:0000259" key="1">
    <source>
        <dbReference type="Pfam" id="PF13472"/>
    </source>
</evidence>
<dbReference type="SUPFAM" id="SSF52266">
    <property type="entry name" value="SGNH hydrolase"/>
    <property type="match status" value="1"/>
</dbReference>
<reference evidence="2 3" key="1">
    <citation type="submission" date="2022-10" db="EMBL/GenBank/DDBJ databases">
        <title>Defluviimonas sp. nov., isolated from ocean surface sediments.</title>
        <authorList>
            <person name="He W."/>
            <person name="Wang L."/>
            <person name="Zhang D.-F."/>
        </authorList>
    </citation>
    <scope>NUCLEOTIDE SEQUENCE [LARGE SCALE GENOMIC DNA]</scope>
    <source>
        <strain evidence="2 3">WL0024</strain>
    </source>
</reference>
<dbReference type="Proteomes" id="UP001209535">
    <property type="component" value="Unassembled WGS sequence"/>
</dbReference>
<keyword evidence="3" id="KW-1185">Reference proteome</keyword>
<evidence type="ECO:0000313" key="3">
    <source>
        <dbReference type="Proteomes" id="UP001209535"/>
    </source>
</evidence>
<dbReference type="InterPro" id="IPR036514">
    <property type="entry name" value="SGNH_hydro_sf"/>
</dbReference>
<gene>
    <name evidence="2" type="ORF">OEZ60_16685</name>
</gene>
<accession>A0ABT2X6U6</accession>
<comment type="caution">
    <text evidence="2">The sequence shown here is derived from an EMBL/GenBank/DDBJ whole genome shotgun (WGS) entry which is preliminary data.</text>
</comment>
<evidence type="ECO:0000313" key="2">
    <source>
        <dbReference type="EMBL" id="MCU9849638.1"/>
    </source>
</evidence>
<dbReference type="InterPro" id="IPR013830">
    <property type="entry name" value="SGNH_hydro"/>
</dbReference>
<feature type="domain" description="SGNH hydrolase-type esterase" evidence="1">
    <location>
        <begin position="6"/>
        <end position="188"/>
    </location>
</feature>
<dbReference type="Gene3D" id="3.40.50.1110">
    <property type="entry name" value="SGNH hydrolase"/>
    <property type="match status" value="1"/>
</dbReference>
<name>A0ABT2X6U6_9RHOB</name>
<dbReference type="RefSeq" id="WP_263338601.1">
    <property type="nucleotide sequence ID" value="NZ_JAOVQO010000016.1"/>
</dbReference>
<organism evidence="2 3">
    <name type="scientific">Albidovulum salinarum</name>
    <dbReference type="NCBI Taxonomy" id="2984153"/>
    <lineage>
        <taxon>Bacteria</taxon>
        <taxon>Pseudomonadati</taxon>
        <taxon>Pseudomonadota</taxon>
        <taxon>Alphaproteobacteria</taxon>
        <taxon>Rhodobacterales</taxon>
        <taxon>Paracoccaceae</taxon>
        <taxon>Albidovulum</taxon>
    </lineage>
</organism>